<keyword evidence="2" id="KW-1185">Reference proteome</keyword>
<sequence>MSEADESRSWEEEFETLVGDKGMRYAEASSGGGGVGIAAAVEDDFGVGDNVGLTDPLCYFDILLGFACGYCNFWFEP</sequence>
<gene>
    <name evidence="1" type="ORF">F0562_025095</name>
</gene>
<organism evidence="1 2">
    <name type="scientific">Nyssa sinensis</name>
    <dbReference type="NCBI Taxonomy" id="561372"/>
    <lineage>
        <taxon>Eukaryota</taxon>
        <taxon>Viridiplantae</taxon>
        <taxon>Streptophyta</taxon>
        <taxon>Embryophyta</taxon>
        <taxon>Tracheophyta</taxon>
        <taxon>Spermatophyta</taxon>
        <taxon>Magnoliopsida</taxon>
        <taxon>eudicotyledons</taxon>
        <taxon>Gunneridae</taxon>
        <taxon>Pentapetalae</taxon>
        <taxon>asterids</taxon>
        <taxon>Cornales</taxon>
        <taxon>Nyssaceae</taxon>
        <taxon>Nyssa</taxon>
    </lineage>
</organism>
<protein>
    <submittedName>
        <fullName evidence="1">Uncharacterized protein</fullName>
    </submittedName>
</protein>
<dbReference type="Proteomes" id="UP000325577">
    <property type="component" value="Linkage Group LG13"/>
</dbReference>
<dbReference type="EMBL" id="CM018036">
    <property type="protein sequence ID" value="KAA8541159.1"/>
    <property type="molecule type" value="Genomic_DNA"/>
</dbReference>
<dbReference type="AlphaFoldDB" id="A0A5J5BEL6"/>
<accession>A0A5J5BEL6</accession>
<reference evidence="1 2" key="1">
    <citation type="submission" date="2019-09" db="EMBL/GenBank/DDBJ databases">
        <title>A chromosome-level genome assembly of the Chinese tupelo Nyssa sinensis.</title>
        <authorList>
            <person name="Yang X."/>
            <person name="Kang M."/>
            <person name="Yang Y."/>
            <person name="Xiong H."/>
            <person name="Wang M."/>
            <person name="Zhang Z."/>
            <person name="Wang Z."/>
            <person name="Wu H."/>
            <person name="Ma T."/>
            <person name="Liu J."/>
            <person name="Xi Z."/>
        </authorList>
    </citation>
    <scope>NUCLEOTIDE SEQUENCE [LARGE SCALE GENOMIC DNA]</scope>
    <source>
        <strain evidence="1">J267</strain>
        <tissue evidence="1">Leaf</tissue>
    </source>
</reference>
<name>A0A5J5BEL6_9ASTE</name>
<evidence type="ECO:0000313" key="2">
    <source>
        <dbReference type="Proteomes" id="UP000325577"/>
    </source>
</evidence>
<proteinExistence type="predicted"/>
<evidence type="ECO:0000313" key="1">
    <source>
        <dbReference type="EMBL" id="KAA8541159.1"/>
    </source>
</evidence>